<protein>
    <recommendedName>
        <fullName evidence="4">Probable endonuclease LCL3</fullName>
    </recommendedName>
    <alternativeName>
        <fullName evidence="5">Probable endonuclease lcl3</fullName>
    </alternativeName>
</protein>
<dbReference type="OMA" id="IYHTPGG"/>
<keyword evidence="9" id="KW-0255">Endonuclease</keyword>
<keyword evidence="18" id="KW-1185">Reference proteome</keyword>
<evidence type="ECO:0000256" key="5">
    <source>
        <dbReference type="ARBA" id="ARBA00014651"/>
    </source>
</evidence>
<dbReference type="RefSeq" id="XP_007677555.1">
    <property type="nucleotide sequence ID" value="XM_007679365.1"/>
</dbReference>
<proteinExistence type="inferred from homology"/>
<reference evidence="17 18" key="1">
    <citation type="journal article" date="2012" name="PLoS Pathog.">
        <title>Diverse lifestyles and strategies of plant pathogenesis encoded in the genomes of eighteen Dothideomycetes fungi.</title>
        <authorList>
            <person name="Ohm R.A."/>
            <person name="Feau N."/>
            <person name="Henrissat B."/>
            <person name="Schoch C.L."/>
            <person name="Horwitz B.A."/>
            <person name="Barry K.W."/>
            <person name="Condon B.J."/>
            <person name="Copeland A.C."/>
            <person name="Dhillon B."/>
            <person name="Glaser F."/>
            <person name="Hesse C.N."/>
            <person name="Kosti I."/>
            <person name="LaButti K."/>
            <person name="Lindquist E.A."/>
            <person name="Lucas S."/>
            <person name="Salamov A.A."/>
            <person name="Bradshaw R.E."/>
            <person name="Ciuffetti L."/>
            <person name="Hamelin R.C."/>
            <person name="Kema G.H.J."/>
            <person name="Lawrence C."/>
            <person name="Scott J.A."/>
            <person name="Spatafora J.W."/>
            <person name="Turgeon B.G."/>
            <person name="de Wit P.J.G.M."/>
            <person name="Zhong S."/>
            <person name="Goodwin S.B."/>
            <person name="Grigoriev I.V."/>
        </authorList>
    </citation>
    <scope>NUCLEOTIDE SEQUENCE [LARGE SCALE GENOMIC DNA]</scope>
    <source>
        <strain evidence="17 18">UAMH 10762</strain>
    </source>
</reference>
<keyword evidence="11" id="KW-0106">Calcium</keyword>
<name>M2N7E1_BAUPA</name>
<sequence>MPWPDWLWSRRSKNDDDDGNNDVVRPPQDERPRKPTGTWEKPLNAVNWANYTSPQTIIACTITSAATLLLVHAYKTYLRRIPTVEYLKPSIFGKRSLYGFVTRVGDGDNFHLFHTPGGRLAGWGWLPGRRVKAMMQEKGRLKGQTVHVRLAGVDAPELAHFGHPAQPFGKEAREWLESYILGRYVRAYAWRRDQYERVVATVYCRRWVVWRLDVGEEMLRQGLATVYEAKAGAEFGGREKRYREVEGWAKRRKVGMWTEPGLVERLVLGRRREEVETPRSYKNRVAARAKSSEAAAK</sequence>
<dbReference type="GeneID" id="19116729"/>
<organism evidence="17 18">
    <name type="scientific">Baudoinia panamericana (strain UAMH 10762)</name>
    <name type="common">Angels' share fungus</name>
    <name type="synonym">Baudoinia compniacensis (strain UAMH 10762)</name>
    <dbReference type="NCBI Taxonomy" id="717646"/>
    <lineage>
        <taxon>Eukaryota</taxon>
        <taxon>Fungi</taxon>
        <taxon>Dikarya</taxon>
        <taxon>Ascomycota</taxon>
        <taxon>Pezizomycotina</taxon>
        <taxon>Dothideomycetes</taxon>
        <taxon>Dothideomycetidae</taxon>
        <taxon>Mycosphaerellales</taxon>
        <taxon>Teratosphaeriaceae</taxon>
        <taxon>Baudoinia</taxon>
    </lineage>
</organism>
<dbReference type="STRING" id="717646.M2N7E1"/>
<evidence type="ECO:0000256" key="12">
    <source>
        <dbReference type="ARBA" id="ARBA00022989"/>
    </source>
</evidence>
<dbReference type="PANTHER" id="PTHR12302">
    <property type="entry name" value="EBNA2 BINDING PROTEIN P100"/>
    <property type="match status" value="1"/>
</dbReference>
<dbReference type="InterPro" id="IPR035437">
    <property type="entry name" value="SNase_OB-fold_sf"/>
</dbReference>
<evidence type="ECO:0000313" key="18">
    <source>
        <dbReference type="Proteomes" id="UP000011761"/>
    </source>
</evidence>
<evidence type="ECO:0000313" key="17">
    <source>
        <dbReference type="EMBL" id="EMC94984.1"/>
    </source>
</evidence>
<keyword evidence="13" id="KW-0496">Mitochondrion</keyword>
<dbReference type="GO" id="GO:0005739">
    <property type="term" value="C:mitochondrion"/>
    <property type="evidence" value="ECO:0007669"/>
    <property type="project" value="UniProtKB-SubCell"/>
</dbReference>
<dbReference type="GO" id="GO:0046872">
    <property type="term" value="F:metal ion binding"/>
    <property type="evidence" value="ECO:0007669"/>
    <property type="project" value="UniProtKB-KW"/>
</dbReference>
<dbReference type="Gene3D" id="2.40.50.90">
    <property type="match status" value="1"/>
</dbReference>
<comment type="similarity">
    <text evidence="3">Belongs to the LCL3 family.</text>
</comment>
<comment type="subcellular location">
    <subcellularLocation>
        <location evidence="1">Membrane</location>
        <topology evidence="1">Single-pass membrane protein</topology>
    </subcellularLocation>
    <subcellularLocation>
        <location evidence="2">Mitochondrion</location>
    </subcellularLocation>
</comment>
<dbReference type="Pfam" id="PF00565">
    <property type="entry name" value="SNase"/>
    <property type="match status" value="1"/>
</dbReference>
<keyword evidence="8" id="KW-0479">Metal-binding</keyword>
<evidence type="ECO:0000256" key="14">
    <source>
        <dbReference type="ARBA" id="ARBA00023136"/>
    </source>
</evidence>
<dbReference type="GO" id="GO:0016787">
    <property type="term" value="F:hydrolase activity"/>
    <property type="evidence" value="ECO:0007669"/>
    <property type="project" value="UniProtKB-KW"/>
</dbReference>
<evidence type="ECO:0000256" key="2">
    <source>
        <dbReference type="ARBA" id="ARBA00004173"/>
    </source>
</evidence>
<dbReference type="Proteomes" id="UP000011761">
    <property type="component" value="Unassembled WGS sequence"/>
</dbReference>
<keyword evidence="7" id="KW-0540">Nuclease</keyword>
<evidence type="ECO:0000256" key="11">
    <source>
        <dbReference type="ARBA" id="ARBA00022837"/>
    </source>
</evidence>
<dbReference type="InterPro" id="IPR016071">
    <property type="entry name" value="Staphylococal_nuclease_OB-fold"/>
</dbReference>
<evidence type="ECO:0000256" key="4">
    <source>
        <dbReference type="ARBA" id="ARBA00013404"/>
    </source>
</evidence>
<feature type="region of interest" description="Disordered" evidence="15">
    <location>
        <begin position="1"/>
        <end position="39"/>
    </location>
</feature>
<evidence type="ECO:0000256" key="3">
    <source>
        <dbReference type="ARBA" id="ARBA00005435"/>
    </source>
</evidence>
<gene>
    <name evidence="17" type="ORF">BAUCODRAFT_72309</name>
</gene>
<accession>M2N7E1</accession>
<evidence type="ECO:0000259" key="16">
    <source>
        <dbReference type="PROSITE" id="PS50830"/>
    </source>
</evidence>
<evidence type="ECO:0000256" key="6">
    <source>
        <dbReference type="ARBA" id="ARBA00022692"/>
    </source>
</evidence>
<dbReference type="OrthoDB" id="430293at2759"/>
<evidence type="ECO:0000256" key="15">
    <source>
        <dbReference type="SAM" id="MobiDB-lite"/>
    </source>
</evidence>
<dbReference type="GO" id="GO:0004519">
    <property type="term" value="F:endonuclease activity"/>
    <property type="evidence" value="ECO:0007669"/>
    <property type="project" value="UniProtKB-KW"/>
</dbReference>
<dbReference type="HOGENOM" id="CLU_046484_0_1_1"/>
<keyword evidence="12" id="KW-1133">Transmembrane helix</keyword>
<dbReference type="eggNOG" id="ENOG502S1U4">
    <property type="taxonomic scope" value="Eukaryota"/>
</dbReference>
<evidence type="ECO:0000256" key="13">
    <source>
        <dbReference type="ARBA" id="ARBA00023128"/>
    </source>
</evidence>
<evidence type="ECO:0000256" key="10">
    <source>
        <dbReference type="ARBA" id="ARBA00022801"/>
    </source>
</evidence>
<dbReference type="SUPFAM" id="SSF50199">
    <property type="entry name" value="Staphylococcal nuclease"/>
    <property type="match status" value="1"/>
</dbReference>
<dbReference type="GO" id="GO:0016020">
    <property type="term" value="C:membrane"/>
    <property type="evidence" value="ECO:0007669"/>
    <property type="project" value="UniProtKB-SubCell"/>
</dbReference>
<evidence type="ECO:0000256" key="7">
    <source>
        <dbReference type="ARBA" id="ARBA00022722"/>
    </source>
</evidence>
<dbReference type="PROSITE" id="PS50830">
    <property type="entry name" value="TNASE_3"/>
    <property type="match status" value="1"/>
</dbReference>
<evidence type="ECO:0000256" key="1">
    <source>
        <dbReference type="ARBA" id="ARBA00004167"/>
    </source>
</evidence>
<dbReference type="AlphaFoldDB" id="M2N7E1"/>
<dbReference type="PANTHER" id="PTHR12302:SF3">
    <property type="entry name" value="SERINE_THREONINE-PROTEIN KINASE 31"/>
    <property type="match status" value="1"/>
</dbReference>
<dbReference type="EMBL" id="KB445557">
    <property type="protein sequence ID" value="EMC94984.1"/>
    <property type="molecule type" value="Genomic_DNA"/>
</dbReference>
<keyword evidence="10" id="KW-0378">Hydrolase</keyword>
<evidence type="ECO:0000256" key="8">
    <source>
        <dbReference type="ARBA" id="ARBA00022723"/>
    </source>
</evidence>
<dbReference type="SMART" id="SM00318">
    <property type="entry name" value="SNc"/>
    <property type="match status" value="1"/>
</dbReference>
<keyword evidence="6" id="KW-0812">Transmembrane</keyword>
<keyword evidence="14" id="KW-0472">Membrane</keyword>
<evidence type="ECO:0000256" key="9">
    <source>
        <dbReference type="ARBA" id="ARBA00022759"/>
    </source>
</evidence>
<dbReference type="FunFam" id="2.40.50.90:FF:000029">
    <property type="entry name" value="Probable endonuclease lcl3"/>
    <property type="match status" value="1"/>
</dbReference>
<dbReference type="KEGG" id="bcom:BAUCODRAFT_72309"/>
<feature type="domain" description="TNase-like" evidence="16">
    <location>
        <begin position="95"/>
        <end position="259"/>
    </location>
</feature>